<dbReference type="InterPro" id="IPR012348">
    <property type="entry name" value="RNR-like"/>
</dbReference>
<gene>
    <name evidence="2" type="ORF">DFR70_109252</name>
</gene>
<name>A0A318JVS1_9NOCA</name>
<dbReference type="CDD" id="cd00657">
    <property type="entry name" value="Ferritin_like"/>
    <property type="match status" value="1"/>
</dbReference>
<protein>
    <recommendedName>
        <fullName evidence="4">Ferritin-like domain-containing protein</fullName>
    </recommendedName>
</protein>
<dbReference type="GO" id="GO:0016491">
    <property type="term" value="F:oxidoreductase activity"/>
    <property type="evidence" value="ECO:0007669"/>
    <property type="project" value="InterPro"/>
</dbReference>
<dbReference type="Gene3D" id="1.10.620.20">
    <property type="entry name" value="Ribonucleotide Reductase, subunit A"/>
    <property type="match status" value="1"/>
</dbReference>
<dbReference type="EMBL" id="QJKF01000009">
    <property type="protein sequence ID" value="PXX61061.1"/>
    <property type="molecule type" value="Genomic_DNA"/>
</dbReference>
<dbReference type="OrthoDB" id="5122030at2"/>
<evidence type="ECO:0000313" key="2">
    <source>
        <dbReference type="EMBL" id="PXX61061.1"/>
    </source>
</evidence>
<dbReference type="RefSeq" id="WP_040741942.1">
    <property type="nucleotide sequence ID" value="NZ_QJKF01000009.1"/>
</dbReference>
<feature type="transmembrane region" description="Helical" evidence="1">
    <location>
        <begin position="179"/>
        <end position="198"/>
    </location>
</feature>
<dbReference type="AlphaFoldDB" id="A0A318JVS1"/>
<dbReference type="Proteomes" id="UP000247569">
    <property type="component" value="Unassembled WGS sequence"/>
</dbReference>
<keyword evidence="1" id="KW-0812">Transmembrane</keyword>
<proteinExistence type="predicted"/>
<keyword evidence="1" id="KW-0472">Membrane</keyword>
<reference evidence="2 3" key="1">
    <citation type="submission" date="2018-05" db="EMBL/GenBank/DDBJ databases">
        <title>Genomic Encyclopedia of Type Strains, Phase IV (KMG-IV): sequencing the most valuable type-strain genomes for metagenomic binning, comparative biology and taxonomic classification.</title>
        <authorList>
            <person name="Goeker M."/>
        </authorList>
    </citation>
    <scope>NUCLEOTIDE SEQUENCE [LARGE SCALE GENOMIC DNA]</scope>
    <source>
        <strain evidence="2 3">DSM 44704</strain>
    </source>
</reference>
<evidence type="ECO:0000256" key="1">
    <source>
        <dbReference type="SAM" id="Phobius"/>
    </source>
</evidence>
<evidence type="ECO:0008006" key="4">
    <source>
        <dbReference type="Google" id="ProtNLM"/>
    </source>
</evidence>
<keyword evidence="3" id="KW-1185">Reference proteome</keyword>
<comment type="caution">
    <text evidence="2">The sequence shown here is derived from an EMBL/GenBank/DDBJ whole genome shotgun (WGS) entry which is preliminary data.</text>
</comment>
<dbReference type="SUPFAM" id="SSF47240">
    <property type="entry name" value="Ferritin-like"/>
    <property type="match status" value="1"/>
</dbReference>
<dbReference type="InterPro" id="IPR009078">
    <property type="entry name" value="Ferritin-like_SF"/>
</dbReference>
<evidence type="ECO:0000313" key="3">
    <source>
        <dbReference type="Proteomes" id="UP000247569"/>
    </source>
</evidence>
<accession>A0A318JVS1</accession>
<sequence length="251" mass="27100">MDEFARWTTEFEAKQRARAAAGDPDWGRGARLDAAVARSVQRFQVGESGDGANLIAKAEATGDPVYAAAVRLFVAEEVNHARLLGSLLKAGGWPTIRAHWSDAVFVRLRRALGLRLELMVLMVAEVVALRYYRALRDGTDDALTAQVAGLILNDELRHVPFHCQRLRVAFATTSRPARLIPVLLWWIVLIGATVVVAADHGPALRRLGVGRAGFVLDVIALFRTIVPTAVSADTRVSAGGGAVPPRAALGW</sequence>
<keyword evidence="1" id="KW-1133">Transmembrane helix</keyword>
<organism evidence="2 3">
    <name type="scientific">Nocardia tenerifensis</name>
    <dbReference type="NCBI Taxonomy" id="228006"/>
    <lineage>
        <taxon>Bacteria</taxon>
        <taxon>Bacillati</taxon>
        <taxon>Actinomycetota</taxon>
        <taxon>Actinomycetes</taxon>
        <taxon>Mycobacteriales</taxon>
        <taxon>Nocardiaceae</taxon>
        <taxon>Nocardia</taxon>
    </lineage>
</organism>